<dbReference type="GO" id="GO:0016616">
    <property type="term" value="F:oxidoreductase activity, acting on the CH-OH group of donors, NAD or NADP as acceptor"/>
    <property type="evidence" value="ECO:0007669"/>
    <property type="project" value="TreeGrafter"/>
</dbReference>
<dbReference type="AlphaFoldDB" id="A0AAV9TND6"/>
<dbReference type="Pfam" id="PF20150">
    <property type="entry name" value="2EXR"/>
    <property type="match status" value="1"/>
</dbReference>
<dbReference type="PANTHER" id="PTHR44229">
    <property type="entry name" value="15-HYDROXYPROSTAGLANDIN DEHYDROGENASE [NAD(+)]"/>
    <property type="match status" value="1"/>
</dbReference>
<dbReference type="Proteomes" id="UP001327957">
    <property type="component" value="Unassembled WGS sequence"/>
</dbReference>
<reference evidence="5 6" key="1">
    <citation type="submission" date="2023-04" db="EMBL/GenBank/DDBJ databases">
        <title>Colletotrichum tabacum stain YC1 causing leaf anthracnose on Nicotiana tabacum(L.) cv.</title>
        <authorList>
            <person name="Ji Z."/>
            <person name="Wang M."/>
            <person name="Zhang J."/>
            <person name="Wang N."/>
            <person name="Zhou Z."/>
        </authorList>
    </citation>
    <scope>NUCLEOTIDE SEQUENCE [LARGE SCALE GENOMIC DNA]</scope>
    <source>
        <strain evidence="5 6">YC1</strain>
    </source>
</reference>
<dbReference type="PANTHER" id="PTHR44229:SF4">
    <property type="entry name" value="15-HYDROXYPROSTAGLANDIN DEHYDROGENASE [NAD(+)]"/>
    <property type="match status" value="1"/>
</dbReference>
<dbReference type="Gene3D" id="3.40.50.720">
    <property type="entry name" value="NAD(P)-binding Rossmann-like Domain"/>
    <property type="match status" value="1"/>
</dbReference>
<gene>
    <name evidence="5" type="ORF">QIS74_03324</name>
</gene>
<evidence type="ECO:0000256" key="3">
    <source>
        <dbReference type="SAM" id="MobiDB-lite"/>
    </source>
</evidence>
<evidence type="ECO:0000256" key="1">
    <source>
        <dbReference type="ARBA" id="ARBA00006484"/>
    </source>
</evidence>
<keyword evidence="2" id="KW-0560">Oxidoreductase</keyword>
<evidence type="ECO:0000313" key="5">
    <source>
        <dbReference type="EMBL" id="KAK6224997.1"/>
    </source>
</evidence>
<sequence length="720" mass="80041">MSLSVAGKYAVITGAGSGINLAFAKLLLERGCSVMIGDLALRPGASSLLAQYPHPRQPNRPSALFQPTNVASWPQLTQLWTKTLESFPQVDIVVPGAGIFEPSWSSFWRPPKTETNLQTKSRDAADAEPGTYAVLDVNLAHPIRLSQLAIGHWTQQKREGCLVHVGSIAGYAAGIGSPLYMASKHGLHGFVRSMGGMRDRLGIRCGAVAPGAVMTPMWLEDPEKQHMAQGEGSDLFIDPEEVARGMLELCENPEHGDGTILEVTKGATRVVPLYHAEPPGGTGAVIPRLVDEAEKIWGELESLGLKVFNSFPQLPAEIRHLVWKHALRRHRMIHVILGTRVERGHSNEGKGAERYSLCNGRGRPISGNHYDVVILARYALLPENIMLVNKEARDAVLSFYLVQVPCQRRLGLDVKSKTQYKDSVLRLNFEWDYLRITAARAFPYFFDFLHDLRAHDPRGRGLQHLVVEDNCFRAPGVTSFSPASLDARALVAFKETLTNLKTVWFKNTPRGGRTLDVLTWMHVNAFNYGFPVFPTFTFFDSPVKDPRNISRDLRKVSGSTSDWREWPLGWRTLLRRLGIRPEDVEENAGVDVRMMIASDRQDEVRTREDAARVLHEEDFEWLQLQWWFRGWDRPQPGGGGGGDRPAGCFATASGLQPGLPELDGPEILAGAPPPALGFWLFPVEAFGEISDERDPGSWIRSKGVFDLSSHWPDLALVDVL</sequence>
<feature type="region of interest" description="Disordered" evidence="3">
    <location>
        <begin position="635"/>
        <end position="655"/>
    </location>
</feature>
<accession>A0AAV9TND6</accession>
<comment type="caution">
    <text evidence="5">The sequence shown here is derived from an EMBL/GenBank/DDBJ whole genome shotgun (WGS) entry which is preliminary data.</text>
</comment>
<dbReference type="SUPFAM" id="SSF51735">
    <property type="entry name" value="NAD(P)-binding Rossmann-fold domains"/>
    <property type="match status" value="1"/>
</dbReference>
<dbReference type="PRINTS" id="PR00081">
    <property type="entry name" value="GDHRDH"/>
</dbReference>
<proteinExistence type="inferred from homology"/>
<comment type="similarity">
    <text evidence="1">Belongs to the short-chain dehydrogenases/reductases (SDR) family.</text>
</comment>
<dbReference type="GO" id="GO:0005737">
    <property type="term" value="C:cytoplasm"/>
    <property type="evidence" value="ECO:0007669"/>
    <property type="project" value="TreeGrafter"/>
</dbReference>
<name>A0AAV9TND6_9PEZI</name>
<evidence type="ECO:0000313" key="6">
    <source>
        <dbReference type="Proteomes" id="UP001327957"/>
    </source>
</evidence>
<dbReference type="InterPro" id="IPR002347">
    <property type="entry name" value="SDR_fam"/>
</dbReference>
<dbReference type="InterPro" id="IPR045518">
    <property type="entry name" value="2EXR"/>
</dbReference>
<keyword evidence="6" id="KW-1185">Reference proteome</keyword>
<dbReference type="Pfam" id="PF00106">
    <property type="entry name" value="adh_short"/>
    <property type="match status" value="1"/>
</dbReference>
<feature type="domain" description="2EXR" evidence="4">
    <location>
        <begin position="308"/>
        <end position="434"/>
    </location>
</feature>
<dbReference type="EMBL" id="JASAOK010000012">
    <property type="protein sequence ID" value="KAK6224997.1"/>
    <property type="molecule type" value="Genomic_DNA"/>
</dbReference>
<evidence type="ECO:0000259" key="4">
    <source>
        <dbReference type="Pfam" id="PF20150"/>
    </source>
</evidence>
<evidence type="ECO:0000256" key="2">
    <source>
        <dbReference type="ARBA" id="ARBA00023002"/>
    </source>
</evidence>
<dbReference type="InterPro" id="IPR036291">
    <property type="entry name" value="NAD(P)-bd_dom_sf"/>
</dbReference>
<protein>
    <recommendedName>
        <fullName evidence="4">2EXR domain-containing protein</fullName>
    </recommendedName>
</protein>
<organism evidence="5 6">
    <name type="scientific">Colletotrichum tabaci</name>
    <dbReference type="NCBI Taxonomy" id="1209068"/>
    <lineage>
        <taxon>Eukaryota</taxon>
        <taxon>Fungi</taxon>
        <taxon>Dikarya</taxon>
        <taxon>Ascomycota</taxon>
        <taxon>Pezizomycotina</taxon>
        <taxon>Sordariomycetes</taxon>
        <taxon>Hypocreomycetidae</taxon>
        <taxon>Glomerellales</taxon>
        <taxon>Glomerellaceae</taxon>
        <taxon>Colletotrichum</taxon>
        <taxon>Colletotrichum destructivum species complex</taxon>
    </lineage>
</organism>